<dbReference type="EMBL" id="CP137311">
    <property type="protein sequence ID" value="WQF86342.1"/>
    <property type="molecule type" value="Genomic_DNA"/>
</dbReference>
<accession>A0AAX4ITG3</accession>
<dbReference type="AlphaFoldDB" id="A0AAX4ITG3"/>
<sequence>MDDLKLSKRVRQPEREKEILRSEPNGLRTATMECKYQRREAWHSIVTDYNDRQRKEEKDLVPTEILCGF</sequence>
<proteinExistence type="predicted"/>
<evidence type="ECO:0008006" key="3">
    <source>
        <dbReference type="Google" id="ProtNLM"/>
    </source>
</evidence>
<evidence type="ECO:0000313" key="1">
    <source>
        <dbReference type="EMBL" id="WQF86342.1"/>
    </source>
</evidence>
<dbReference type="RefSeq" id="XP_062783563.1">
    <property type="nucleotide sequence ID" value="XM_062927512.1"/>
</dbReference>
<reference evidence="2" key="1">
    <citation type="journal article" date="2023" name="bioRxiv">
        <title>Complete genome of the Medicago anthracnose fungus, Colletotrichum destructivum, reveals a mini-chromosome-like region within a core chromosome.</title>
        <authorList>
            <person name="Lapalu N."/>
            <person name="Simon A."/>
            <person name="Lu A."/>
            <person name="Plaumann P.-L."/>
            <person name="Amselem J."/>
            <person name="Pigne S."/>
            <person name="Auger A."/>
            <person name="Koch C."/>
            <person name="Dallery J.-F."/>
            <person name="O'Connell R.J."/>
        </authorList>
    </citation>
    <scope>NUCLEOTIDE SEQUENCE [LARGE SCALE GENOMIC DNA]</scope>
    <source>
        <strain evidence="2">CBS 520.97</strain>
    </source>
</reference>
<evidence type="ECO:0000313" key="2">
    <source>
        <dbReference type="Proteomes" id="UP001322277"/>
    </source>
</evidence>
<keyword evidence="2" id="KW-1185">Reference proteome</keyword>
<name>A0AAX4ITG3_9PEZI</name>
<dbReference type="GeneID" id="87947856"/>
<gene>
    <name evidence="1" type="ORF">CDEST_11356</name>
</gene>
<protein>
    <recommendedName>
        <fullName evidence="3">Transposase</fullName>
    </recommendedName>
</protein>
<dbReference type="KEGG" id="cdet:87947856"/>
<organism evidence="1 2">
    <name type="scientific">Colletotrichum destructivum</name>
    <dbReference type="NCBI Taxonomy" id="34406"/>
    <lineage>
        <taxon>Eukaryota</taxon>
        <taxon>Fungi</taxon>
        <taxon>Dikarya</taxon>
        <taxon>Ascomycota</taxon>
        <taxon>Pezizomycotina</taxon>
        <taxon>Sordariomycetes</taxon>
        <taxon>Hypocreomycetidae</taxon>
        <taxon>Glomerellales</taxon>
        <taxon>Glomerellaceae</taxon>
        <taxon>Colletotrichum</taxon>
        <taxon>Colletotrichum destructivum species complex</taxon>
    </lineage>
</organism>
<dbReference type="Proteomes" id="UP001322277">
    <property type="component" value="Chromosome 7"/>
</dbReference>